<comment type="caution">
    <text evidence="3">The sequence shown here is derived from an EMBL/GenBank/DDBJ whole genome shotgun (WGS) entry which is preliminary data.</text>
</comment>
<comment type="similarity">
    <text evidence="1">Belongs to the tpcK family.</text>
</comment>
<dbReference type="Gene3D" id="3.30.70.100">
    <property type="match status" value="1"/>
</dbReference>
<reference evidence="3 4" key="1">
    <citation type="submission" date="2017-03" db="EMBL/GenBank/DDBJ databases">
        <title>Genomes of endolithic fungi from Antarctica.</title>
        <authorList>
            <person name="Coleine C."/>
            <person name="Masonjones S."/>
            <person name="Stajich J.E."/>
        </authorList>
    </citation>
    <scope>NUCLEOTIDE SEQUENCE [LARGE SCALE GENOMIC DNA]</scope>
    <source>
        <strain evidence="3 4">CCFEE 5311</strain>
    </source>
</reference>
<dbReference type="GO" id="GO:0016491">
    <property type="term" value="F:oxidoreductase activity"/>
    <property type="evidence" value="ECO:0007669"/>
    <property type="project" value="InterPro"/>
</dbReference>
<dbReference type="AlphaFoldDB" id="A0A4U0UCE2"/>
<organism evidence="3 4">
    <name type="scientific">Friedmanniomyces endolithicus</name>
    <dbReference type="NCBI Taxonomy" id="329885"/>
    <lineage>
        <taxon>Eukaryota</taxon>
        <taxon>Fungi</taxon>
        <taxon>Dikarya</taxon>
        <taxon>Ascomycota</taxon>
        <taxon>Pezizomycotina</taxon>
        <taxon>Dothideomycetes</taxon>
        <taxon>Dothideomycetidae</taxon>
        <taxon>Mycosphaerellales</taxon>
        <taxon>Teratosphaeriaceae</taxon>
        <taxon>Friedmanniomyces</taxon>
    </lineage>
</organism>
<gene>
    <name evidence="3" type="ORF">B0A54_14759</name>
</gene>
<dbReference type="Pfam" id="PF07110">
    <property type="entry name" value="EthD"/>
    <property type="match status" value="1"/>
</dbReference>
<proteinExistence type="inferred from homology"/>
<dbReference type="SUPFAM" id="SSF54909">
    <property type="entry name" value="Dimeric alpha+beta barrel"/>
    <property type="match status" value="1"/>
</dbReference>
<evidence type="ECO:0000256" key="1">
    <source>
        <dbReference type="ARBA" id="ARBA00005986"/>
    </source>
</evidence>
<evidence type="ECO:0000313" key="4">
    <source>
        <dbReference type="Proteomes" id="UP000310066"/>
    </source>
</evidence>
<sequence length="135" mass="15376">MEGKQYLKISLFLKKQPHVGDEFFHKHWETQHVDVALRNKTFLAKARKYNQVHVTPELKEQAKAFGIPVMEYDGIAEVWVDSLEDWNEVVADPAFVKEVGADEKLFILAPIHVQLSYDKLVIPGDNAAQIGTTES</sequence>
<accession>A0A4U0UCE2</accession>
<evidence type="ECO:0000313" key="3">
    <source>
        <dbReference type="EMBL" id="TKA33098.1"/>
    </source>
</evidence>
<dbReference type="InterPro" id="IPR009799">
    <property type="entry name" value="EthD_dom"/>
</dbReference>
<feature type="domain" description="EthD" evidence="2">
    <location>
        <begin position="17"/>
        <end position="107"/>
    </location>
</feature>
<dbReference type="InterPro" id="IPR011008">
    <property type="entry name" value="Dimeric_a/b-barrel"/>
</dbReference>
<dbReference type="OrthoDB" id="3183782at2759"/>
<evidence type="ECO:0000259" key="2">
    <source>
        <dbReference type="Pfam" id="PF07110"/>
    </source>
</evidence>
<name>A0A4U0UCE2_9PEZI</name>
<dbReference type="Proteomes" id="UP000310066">
    <property type="component" value="Unassembled WGS sequence"/>
</dbReference>
<protein>
    <recommendedName>
        <fullName evidence="2">EthD domain-containing protein</fullName>
    </recommendedName>
</protein>
<dbReference type="EMBL" id="NAJP01000087">
    <property type="protein sequence ID" value="TKA33098.1"/>
    <property type="molecule type" value="Genomic_DNA"/>
</dbReference>
<dbReference type="STRING" id="329885.A0A4U0UCE2"/>